<dbReference type="AlphaFoldDB" id="A0AAW1HUP7"/>
<reference evidence="2 3" key="1">
    <citation type="journal article" date="2024" name="BMC Genomics">
        <title>De novo assembly and annotation of Popillia japonica's genome with initial clues to its potential as an invasive pest.</title>
        <authorList>
            <person name="Cucini C."/>
            <person name="Boschi S."/>
            <person name="Funari R."/>
            <person name="Cardaioli E."/>
            <person name="Iannotti N."/>
            <person name="Marturano G."/>
            <person name="Paoli F."/>
            <person name="Bruttini M."/>
            <person name="Carapelli A."/>
            <person name="Frati F."/>
            <person name="Nardi F."/>
        </authorList>
    </citation>
    <scope>NUCLEOTIDE SEQUENCE [LARGE SCALE GENOMIC DNA]</scope>
    <source>
        <strain evidence="2">DMR45628</strain>
    </source>
</reference>
<evidence type="ECO:0000313" key="3">
    <source>
        <dbReference type="Proteomes" id="UP001458880"/>
    </source>
</evidence>
<gene>
    <name evidence="2" type="ORF">QE152_g39222</name>
</gene>
<accession>A0AAW1HUP7</accession>
<dbReference type="EMBL" id="JASPKY010000917">
    <property type="protein sequence ID" value="KAK9680265.1"/>
    <property type="molecule type" value="Genomic_DNA"/>
</dbReference>
<comment type="caution">
    <text evidence="2">The sequence shown here is derived from an EMBL/GenBank/DDBJ whole genome shotgun (WGS) entry which is preliminary data.</text>
</comment>
<proteinExistence type="predicted"/>
<name>A0AAW1HUP7_POPJA</name>
<feature type="region of interest" description="Disordered" evidence="1">
    <location>
        <begin position="50"/>
        <end position="71"/>
    </location>
</feature>
<organism evidence="2 3">
    <name type="scientific">Popillia japonica</name>
    <name type="common">Japanese beetle</name>
    <dbReference type="NCBI Taxonomy" id="7064"/>
    <lineage>
        <taxon>Eukaryota</taxon>
        <taxon>Metazoa</taxon>
        <taxon>Ecdysozoa</taxon>
        <taxon>Arthropoda</taxon>
        <taxon>Hexapoda</taxon>
        <taxon>Insecta</taxon>
        <taxon>Pterygota</taxon>
        <taxon>Neoptera</taxon>
        <taxon>Endopterygota</taxon>
        <taxon>Coleoptera</taxon>
        <taxon>Polyphaga</taxon>
        <taxon>Scarabaeiformia</taxon>
        <taxon>Scarabaeidae</taxon>
        <taxon>Rutelinae</taxon>
        <taxon>Popillia</taxon>
    </lineage>
</organism>
<protein>
    <submittedName>
        <fullName evidence="2">Uncharacterized protein</fullName>
    </submittedName>
</protein>
<feature type="region of interest" description="Disordered" evidence="1">
    <location>
        <begin position="89"/>
        <end position="115"/>
    </location>
</feature>
<keyword evidence="3" id="KW-1185">Reference proteome</keyword>
<sequence>MAESEVMRPITAGLLPYYRHMINISNPKNLGELDSLIDTISETEGVGNVYTSNTSQPPHLKPSDSHTSSISSMTTEITNLVLASVREEMNASTRENPNKRHQTAHPVNSFHRNSRQPCRTVTGCPLCFNCRRPGHIAAAGRQNQNQWRGPLNGDGQSR</sequence>
<evidence type="ECO:0000313" key="2">
    <source>
        <dbReference type="EMBL" id="KAK9680265.1"/>
    </source>
</evidence>
<dbReference type="Proteomes" id="UP001458880">
    <property type="component" value="Unassembled WGS sequence"/>
</dbReference>
<evidence type="ECO:0000256" key="1">
    <source>
        <dbReference type="SAM" id="MobiDB-lite"/>
    </source>
</evidence>